<feature type="transmembrane region" description="Helical" evidence="7">
    <location>
        <begin position="58"/>
        <end position="80"/>
    </location>
</feature>
<feature type="transmembrane region" description="Helical" evidence="7">
    <location>
        <begin position="288"/>
        <end position="321"/>
    </location>
</feature>
<evidence type="ECO:0000256" key="4">
    <source>
        <dbReference type="ARBA" id="ARBA00022989"/>
    </source>
</evidence>
<dbReference type="PANTHER" id="PTHR21716:SF4">
    <property type="entry name" value="TRANSMEMBRANE PROTEIN 245"/>
    <property type="match status" value="1"/>
</dbReference>
<organism evidence="8 9">
    <name type="scientific">Natranaeroarchaeum aerophilus</name>
    <dbReference type="NCBI Taxonomy" id="2917711"/>
    <lineage>
        <taxon>Archaea</taxon>
        <taxon>Methanobacteriati</taxon>
        <taxon>Methanobacteriota</taxon>
        <taxon>Stenosarchaea group</taxon>
        <taxon>Halobacteria</taxon>
        <taxon>Halobacteriales</taxon>
        <taxon>Natronoarchaeaceae</taxon>
        <taxon>Natranaeroarchaeum</taxon>
    </lineage>
</organism>
<evidence type="ECO:0000313" key="8">
    <source>
        <dbReference type="EMBL" id="MCL9813442.1"/>
    </source>
</evidence>
<feature type="compositionally biased region" description="Basic and acidic residues" evidence="6">
    <location>
        <begin position="371"/>
        <end position="404"/>
    </location>
</feature>
<dbReference type="AlphaFoldDB" id="A0AAE3FPU3"/>
<dbReference type="Proteomes" id="UP001202674">
    <property type="component" value="Unassembled WGS sequence"/>
</dbReference>
<keyword evidence="4 7" id="KW-1133">Transmembrane helix</keyword>
<dbReference type="Pfam" id="PF01594">
    <property type="entry name" value="AI-2E_transport"/>
    <property type="match status" value="1"/>
</dbReference>
<feature type="region of interest" description="Disordered" evidence="6">
    <location>
        <begin position="342"/>
        <end position="404"/>
    </location>
</feature>
<evidence type="ECO:0000256" key="5">
    <source>
        <dbReference type="ARBA" id="ARBA00023136"/>
    </source>
</evidence>
<feature type="transmembrane region" description="Helical" evidence="7">
    <location>
        <begin position="245"/>
        <end position="267"/>
    </location>
</feature>
<protein>
    <submittedName>
        <fullName evidence="8">AI-2E family transporter</fullName>
    </submittedName>
</protein>
<evidence type="ECO:0000256" key="7">
    <source>
        <dbReference type="SAM" id="Phobius"/>
    </source>
</evidence>
<keyword evidence="5 7" id="KW-0472">Membrane</keyword>
<feature type="transmembrane region" description="Helical" evidence="7">
    <location>
        <begin position="131"/>
        <end position="156"/>
    </location>
</feature>
<gene>
    <name evidence="8" type="ORF">AArcSt11_07205</name>
</gene>
<comment type="subcellular location">
    <subcellularLocation>
        <location evidence="1">Membrane</location>
        <topology evidence="1">Multi-pass membrane protein</topology>
    </subcellularLocation>
</comment>
<evidence type="ECO:0000256" key="1">
    <source>
        <dbReference type="ARBA" id="ARBA00004141"/>
    </source>
</evidence>
<feature type="transmembrane region" description="Helical" evidence="7">
    <location>
        <begin position="7"/>
        <end position="38"/>
    </location>
</feature>
<dbReference type="RefSeq" id="WP_250595880.1">
    <property type="nucleotide sequence ID" value="NZ_JAKRVY010000003.1"/>
</dbReference>
<proteinExistence type="inferred from homology"/>
<evidence type="ECO:0000313" key="9">
    <source>
        <dbReference type="Proteomes" id="UP001202674"/>
    </source>
</evidence>
<name>A0AAE3FPU3_9EURY</name>
<dbReference type="PANTHER" id="PTHR21716">
    <property type="entry name" value="TRANSMEMBRANE PROTEIN"/>
    <property type="match status" value="1"/>
</dbReference>
<keyword evidence="9" id="KW-1185">Reference proteome</keyword>
<sequence>MNRSQSFLLVCIAISALAAFIVVLPFIEYVLSALVIAYVLYPLHLRLVPRVGERLSPILLITGTVIAALLPFYYIVTALIRDLQNLARGRTGLEIDEVEAALFDQFGLVVEIEPLLMTGARELLEVLSTGATGFVALALRTSLGLALALFLIYYGLKDGPEFVAWIRENSPLPREVTGNLFEQIEQTTWGVVIGHIFVAVVQGLLGGIGLWIAGLPNVVFWTFVMIVLAFLPLIGAFMIWGPAAIYLVIVSEPISGTFLALYGVLVVSMVDNYARPIVIDKRARLNPGLILVGVFGGVYVLGFVGLFVGPIILGIFVAMVVTFVDDYDKLAVGEPAINAAATERSSQELGPVDSFDPSQRPGQPTDDPTSEPEHGPADDPTSEPEHGPADDPTSEPEHGPADDE</sequence>
<reference evidence="8 9" key="1">
    <citation type="journal article" date="2022" name="Syst. Appl. Microbiol.">
        <title>Natronocalculus amylovorans gen. nov., sp. nov., and Natranaeroarchaeum aerophilus sp. nov., dominant culturable amylolytic natronoarchaea from hypersaline soda lakes in southwestern Siberia.</title>
        <authorList>
            <person name="Sorokin D.Y."/>
            <person name="Elcheninov A.G."/>
            <person name="Khizhniak T.V."/>
            <person name="Koenen M."/>
            <person name="Bale N.J."/>
            <person name="Damste J.S.S."/>
            <person name="Kublanov I.V."/>
        </authorList>
    </citation>
    <scope>NUCLEOTIDE SEQUENCE [LARGE SCALE GENOMIC DNA]</scope>
    <source>
        <strain evidence="8 9">AArc-St1-1</strain>
    </source>
</reference>
<keyword evidence="3 7" id="KW-0812">Transmembrane</keyword>
<accession>A0AAE3FPU3</accession>
<dbReference type="GO" id="GO:0016020">
    <property type="term" value="C:membrane"/>
    <property type="evidence" value="ECO:0007669"/>
    <property type="project" value="UniProtKB-SubCell"/>
</dbReference>
<feature type="transmembrane region" description="Helical" evidence="7">
    <location>
        <begin position="189"/>
        <end position="211"/>
    </location>
</feature>
<evidence type="ECO:0000256" key="3">
    <source>
        <dbReference type="ARBA" id="ARBA00022692"/>
    </source>
</evidence>
<feature type="transmembrane region" description="Helical" evidence="7">
    <location>
        <begin position="218"/>
        <end position="239"/>
    </location>
</feature>
<evidence type="ECO:0000256" key="2">
    <source>
        <dbReference type="ARBA" id="ARBA00009773"/>
    </source>
</evidence>
<dbReference type="InterPro" id="IPR002549">
    <property type="entry name" value="AI-2E-like"/>
</dbReference>
<dbReference type="EMBL" id="JAKRVY010000003">
    <property type="protein sequence ID" value="MCL9813442.1"/>
    <property type="molecule type" value="Genomic_DNA"/>
</dbReference>
<evidence type="ECO:0000256" key="6">
    <source>
        <dbReference type="SAM" id="MobiDB-lite"/>
    </source>
</evidence>
<comment type="caution">
    <text evidence="8">The sequence shown here is derived from an EMBL/GenBank/DDBJ whole genome shotgun (WGS) entry which is preliminary data.</text>
</comment>
<comment type="similarity">
    <text evidence="2">Belongs to the autoinducer-2 exporter (AI-2E) (TC 2.A.86) family.</text>
</comment>